<organism evidence="3 4">
    <name type="scientific">candidate division WOR-3 bacterium JGI_Cruoil_03_44_89</name>
    <dbReference type="NCBI Taxonomy" id="1973748"/>
    <lineage>
        <taxon>Bacteria</taxon>
        <taxon>Bacteria division WOR-3</taxon>
    </lineage>
</organism>
<feature type="coiled-coil region" evidence="1">
    <location>
        <begin position="11"/>
        <end position="38"/>
    </location>
</feature>
<evidence type="ECO:0000313" key="4">
    <source>
        <dbReference type="Proteomes" id="UP000215215"/>
    </source>
</evidence>
<dbReference type="InterPro" id="IPR053959">
    <property type="entry name" value="YvlB/LiaX_N"/>
</dbReference>
<evidence type="ECO:0000313" key="3">
    <source>
        <dbReference type="EMBL" id="OYD17241.1"/>
    </source>
</evidence>
<evidence type="ECO:0000256" key="1">
    <source>
        <dbReference type="SAM" id="Coils"/>
    </source>
</evidence>
<comment type="caution">
    <text evidence="3">The sequence shown here is derived from an EMBL/GenBank/DDBJ whole genome shotgun (WGS) entry which is preliminary data.</text>
</comment>
<evidence type="ECO:0000259" key="2">
    <source>
        <dbReference type="Pfam" id="PF22746"/>
    </source>
</evidence>
<reference evidence="3 4" key="1">
    <citation type="submission" date="2017-07" db="EMBL/GenBank/DDBJ databases">
        <title>Recovery of genomes from metagenomes via a dereplication, aggregation, and scoring strategy.</title>
        <authorList>
            <person name="Sieber C.M."/>
            <person name="Probst A.J."/>
            <person name="Sharrar A."/>
            <person name="Thomas B.C."/>
            <person name="Hess M."/>
            <person name="Tringe S.G."/>
            <person name="Banfield J.F."/>
        </authorList>
    </citation>
    <scope>NUCLEOTIDE SEQUENCE [LARGE SCALE GENOMIC DNA]</scope>
    <source>
        <strain evidence="3">JGI_Cruoil_03_44_89</strain>
    </source>
</reference>
<sequence length="121" mass="13787">MEERKRILKMLEEGKINAQQAEELLNSIEKKVGGKRNDLKAKGKKLRVRVESEDGEKVNISIPLSLAKLATRFISKAQHESLESAGVDLTTIVEHIEELENMEEDIVNVESDEEKVRVYIE</sequence>
<gene>
    <name evidence="3" type="ORF">CH333_01495</name>
</gene>
<dbReference type="EMBL" id="NOZQ01000027">
    <property type="protein sequence ID" value="OYD17241.1"/>
    <property type="molecule type" value="Genomic_DNA"/>
</dbReference>
<accession>A0A235BYA8</accession>
<dbReference type="Proteomes" id="UP000215215">
    <property type="component" value="Unassembled WGS sequence"/>
</dbReference>
<protein>
    <recommendedName>
        <fullName evidence="2">YvlB/LiaX N-terminal domain-containing protein</fullName>
    </recommendedName>
</protein>
<keyword evidence="1" id="KW-0175">Coiled coil</keyword>
<feature type="domain" description="YvlB/LiaX N-terminal" evidence="2">
    <location>
        <begin position="2"/>
        <end position="31"/>
    </location>
</feature>
<proteinExistence type="predicted"/>
<name>A0A235BYA8_UNCW3</name>
<dbReference type="AlphaFoldDB" id="A0A235BYA8"/>
<dbReference type="Pfam" id="PF22746">
    <property type="entry name" value="SHOCT-like_DUF2089-C"/>
    <property type="match status" value="1"/>
</dbReference>